<keyword evidence="1" id="KW-0472">Membrane</keyword>
<name>A0A0A8ZIB3_ARUDO</name>
<protein>
    <submittedName>
        <fullName evidence="2">Uncharacterized protein</fullName>
    </submittedName>
</protein>
<keyword evidence="1" id="KW-0812">Transmembrane</keyword>
<evidence type="ECO:0000313" key="2">
    <source>
        <dbReference type="EMBL" id="JAD38551.1"/>
    </source>
</evidence>
<evidence type="ECO:0000256" key="1">
    <source>
        <dbReference type="SAM" id="Phobius"/>
    </source>
</evidence>
<dbReference type="AlphaFoldDB" id="A0A0A8ZIB3"/>
<dbReference type="EMBL" id="GBRH01259344">
    <property type="protein sequence ID" value="JAD38551.1"/>
    <property type="molecule type" value="Transcribed_RNA"/>
</dbReference>
<organism evidence="2">
    <name type="scientific">Arundo donax</name>
    <name type="common">Giant reed</name>
    <name type="synonym">Donax arundinaceus</name>
    <dbReference type="NCBI Taxonomy" id="35708"/>
    <lineage>
        <taxon>Eukaryota</taxon>
        <taxon>Viridiplantae</taxon>
        <taxon>Streptophyta</taxon>
        <taxon>Embryophyta</taxon>
        <taxon>Tracheophyta</taxon>
        <taxon>Spermatophyta</taxon>
        <taxon>Magnoliopsida</taxon>
        <taxon>Liliopsida</taxon>
        <taxon>Poales</taxon>
        <taxon>Poaceae</taxon>
        <taxon>PACMAD clade</taxon>
        <taxon>Arundinoideae</taxon>
        <taxon>Arundineae</taxon>
        <taxon>Arundo</taxon>
    </lineage>
</organism>
<feature type="transmembrane region" description="Helical" evidence="1">
    <location>
        <begin position="16"/>
        <end position="34"/>
    </location>
</feature>
<proteinExistence type="predicted"/>
<reference evidence="2" key="2">
    <citation type="journal article" date="2015" name="Data Brief">
        <title>Shoot transcriptome of the giant reed, Arundo donax.</title>
        <authorList>
            <person name="Barrero R.A."/>
            <person name="Guerrero F.D."/>
            <person name="Moolhuijzen P."/>
            <person name="Goolsby J.A."/>
            <person name="Tidwell J."/>
            <person name="Bellgard S.E."/>
            <person name="Bellgard M.I."/>
        </authorList>
    </citation>
    <scope>NUCLEOTIDE SEQUENCE</scope>
    <source>
        <tissue evidence="2">Shoot tissue taken approximately 20 cm above the soil surface</tissue>
    </source>
</reference>
<sequence>MFTDKLNHELTSPDDVLFVIKLLNSHLFVFVYILS</sequence>
<accession>A0A0A8ZIB3</accession>
<keyword evidence="1" id="KW-1133">Transmembrane helix</keyword>
<reference evidence="2" key="1">
    <citation type="submission" date="2014-09" db="EMBL/GenBank/DDBJ databases">
        <authorList>
            <person name="Magalhaes I.L.F."/>
            <person name="Oliveira U."/>
            <person name="Santos F.R."/>
            <person name="Vidigal T.H.D.A."/>
            <person name="Brescovit A.D."/>
            <person name="Santos A.J."/>
        </authorList>
    </citation>
    <scope>NUCLEOTIDE SEQUENCE</scope>
    <source>
        <tissue evidence="2">Shoot tissue taken approximately 20 cm above the soil surface</tissue>
    </source>
</reference>